<dbReference type="InParanoid" id="Q0UPC3"/>
<sequence>MAEEVWIHAENQCFLCDCDLRAVVWDCGKAAQCRRFKVMDNVTRRNRVSEPDLAGFELRCAFKKA</sequence>
<protein>
    <submittedName>
        <fullName evidence="1">Uncharacterized protein</fullName>
    </submittedName>
</protein>
<dbReference type="KEGG" id="pno:SNOG_06391"/>
<evidence type="ECO:0000313" key="1">
    <source>
        <dbReference type="EMBL" id="EAT86222.1"/>
    </source>
</evidence>
<evidence type="ECO:0000313" key="2">
    <source>
        <dbReference type="Proteomes" id="UP000001055"/>
    </source>
</evidence>
<proteinExistence type="predicted"/>
<reference evidence="2" key="1">
    <citation type="journal article" date="2007" name="Plant Cell">
        <title>Dothideomycete-plant interactions illuminated by genome sequencing and EST analysis of the wheat pathogen Stagonospora nodorum.</title>
        <authorList>
            <person name="Hane J.K."/>
            <person name="Lowe R.G."/>
            <person name="Solomon P.S."/>
            <person name="Tan K.C."/>
            <person name="Schoch C.L."/>
            <person name="Spatafora J.W."/>
            <person name="Crous P.W."/>
            <person name="Kodira C."/>
            <person name="Birren B.W."/>
            <person name="Galagan J.E."/>
            <person name="Torriani S.F."/>
            <person name="McDonald B.A."/>
            <person name="Oliver R.P."/>
        </authorList>
    </citation>
    <scope>NUCLEOTIDE SEQUENCE [LARGE SCALE GENOMIC DNA]</scope>
    <source>
        <strain evidence="2">SN15 / ATCC MYA-4574 / FGSC 10173</strain>
    </source>
</reference>
<dbReference type="Proteomes" id="UP000001055">
    <property type="component" value="Unassembled WGS sequence"/>
</dbReference>
<name>Q0UPC3_PHANO</name>
<organism evidence="1 2">
    <name type="scientific">Phaeosphaeria nodorum (strain SN15 / ATCC MYA-4574 / FGSC 10173)</name>
    <name type="common">Glume blotch fungus</name>
    <name type="synonym">Parastagonospora nodorum</name>
    <dbReference type="NCBI Taxonomy" id="321614"/>
    <lineage>
        <taxon>Eukaryota</taxon>
        <taxon>Fungi</taxon>
        <taxon>Dikarya</taxon>
        <taxon>Ascomycota</taxon>
        <taxon>Pezizomycotina</taxon>
        <taxon>Dothideomycetes</taxon>
        <taxon>Pleosporomycetidae</taxon>
        <taxon>Pleosporales</taxon>
        <taxon>Pleosporineae</taxon>
        <taxon>Phaeosphaeriaceae</taxon>
        <taxon>Parastagonospora</taxon>
    </lineage>
</organism>
<accession>Q0UPC3</accession>
<dbReference type="EMBL" id="CH445333">
    <property type="protein sequence ID" value="EAT86222.1"/>
    <property type="molecule type" value="Genomic_DNA"/>
</dbReference>
<dbReference type="AlphaFoldDB" id="Q0UPC3"/>
<gene>
    <name evidence="1" type="ORF">SNOG_06391</name>
</gene>
<dbReference type="GeneID" id="5973642"/>
<dbReference type="RefSeq" id="XP_001796763.1">
    <property type="nucleotide sequence ID" value="XM_001796711.1"/>
</dbReference>